<dbReference type="RefSeq" id="WP_066862072.1">
    <property type="nucleotide sequence ID" value="NZ_CABKVV010000012.1"/>
</dbReference>
<keyword evidence="2 13" id="KW-0813">Transport</keyword>
<proteinExistence type="inferred from homology"/>
<keyword evidence="10 13" id="KW-0066">ATP synthesis</keyword>
<dbReference type="PANTHER" id="PTHR33445">
    <property type="entry name" value="ATP SYNTHASE SUBUNIT B', CHLOROPLASTIC"/>
    <property type="match status" value="1"/>
</dbReference>
<evidence type="ECO:0000256" key="6">
    <source>
        <dbReference type="ARBA" id="ARBA00022781"/>
    </source>
</evidence>
<evidence type="ECO:0000256" key="13">
    <source>
        <dbReference type="HAMAP-Rule" id="MF_01398"/>
    </source>
</evidence>
<comment type="function">
    <text evidence="13">Component of the F(0) channel, it forms part of the peripheral stalk, linking F(1) to F(0).</text>
</comment>
<evidence type="ECO:0000313" key="17">
    <source>
        <dbReference type="Proteomes" id="UP001524473"/>
    </source>
</evidence>
<feature type="transmembrane region" description="Helical" evidence="13">
    <location>
        <begin position="6"/>
        <end position="27"/>
    </location>
</feature>
<evidence type="ECO:0000256" key="3">
    <source>
        <dbReference type="ARBA" id="ARBA00022475"/>
    </source>
</evidence>
<evidence type="ECO:0000256" key="4">
    <source>
        <dbReference type="ARBA" id="ARBA00022547"/>
    </source>
</evidence>
<accession>A0ABT1RWD9</accession>
<evidence type="ECO:0000256" key="5">
    <source>
        <dbReference type="ARBA" id="ARBA00022692"/>
    </source>
</evidence>
<evidence type="ECO:0000256" key="15">
    <source>
        <dbReference type="SAM" id="Coils"/>
    </source>
</evidence>
<evidence type="ECO:0000256" key="7">
    <source>
        <dbReference type="ARBA" id="ARBA00022989"/>
    </source>
</evidence>
<dbReference type="EMBL" id="JANFZH010000005">
    <property type="protein sequence ID" value="MCQ4838986.1"/>
    <property type="molecule type" value="Genomic_DNA"/>
</dbReference>
<evidence type="ECO:0000256" key="11">
    <source>
        <dbReference type="ARBA" id="ARBA00025198"/>
    </source>
</evidence>
<name>A0ABT1RWD9_9FIRM</name>
<dbReference type="GeneID" id="90531755"/>
<keyword evidence="6 13" id="KW-0375">Hydrogen ion transport</keyword>
<evidence type="ECO:0000313" key="16">
    <source>
        <dbReference type="EMBL" id="MCQ4838986.1"/>
    </source>
</evidence>
<comment type="function">
    <text evidence="11 13">F(1)F(0) ATP synthase produces ATP from ADP in the presence of a proton or sodium gradient. F-type ATPases consist of two structural domains, F(1) containing the extramembraneous catalytic core and F(0) containing the membrane proton channel, linked together by a central stalk and a peripheral stalk. During catalysis, ATP synthesis in the catalytic domain of F(1) is coupled via a rotary mechanism of the central stalk subunits to proton translocation.</text>
</comment>
<keyword evidence="5 13" id="KW-0812">Transmembrane</keyword>
<sequence length="161" mass="18286">MLNLDWSIIWNIVNILVLFLLLKHFLFGPITKMMESRTAEIENNLKDAEEKNRKAEALGAEYEKQLADAQAEAAKLVQEAKERGQKEYDEILKNADQDARTAAARAHTQLELDREQMLRQVQGNMTELVLAAASKLSQKEMDGEADRRLVDSFLSEVGEKP</sequence>
<dbReference type="SUPFAM" id="SSF81573">
    <property type="entry name" value="F1F0 ATP synthase subunit B, membrane domain"/>
    <property type="match status" value="1"/>
</dbReference>
<evidence type="ECO:0000256" key="10">
    <source>
        <dbReference type="ARBA" id="ARBA00023310"/>
    </source>
</evidence>
<comment type="subcellular location">
    <subcellularLocation>
        <location evidence="13">Cell membrane</location>
        <topology evidence="13">Single-pass membrane protein</topology>
    </subcellularLocation>
    <subcellularLocation>
        <location evidence="12">Endomembrane system</location>
        <topology evidence="12">Single-pass membrane protein</topology>
    </subcellularLocation>
</comment>
<comment type="caution">
    <text evidence="16">The sequence shown here is derived from an EMBL/GenBank/DDBJ whole genome shotgun (WGS) entry which is preliminary data.</text>
</comment>
<dbReference type="InterPro" id="IPR028987">
    <property type="entry name" value="ATP_synth_B-like_membr_sf"/>
</dbReference>
<keyword evidence="7 13" id="KW-1133">Transmembrane helix</keyword>
<evidence type="ECO:0000256" key="14">
    <source>
        <dbReference type="RuleBase" id="RU003848"/>
    </source>
</evidence>
<dbReference type="CDD" id="cd06503">
    <property type="entry name" value="ATP-synt_Fo_b"/>
    <property type="match status" value="1"/>
</dbReference>
<keyword evidence="4 13" id="KW-0138">CF(0)</keyword>
<dbReference type="NCBIfam" id="TIGR01144">
    <property type="entry name" value="ATP_synt_b"/>
    <property type="match status" value="1"/>
</dbReference>
<protein>
    <recommendedName>
        <fullName evidence="13">ATP synthase subunit b</fullName>
    </recommendedName>
    <alternativeName>
        <fullName evidence="13">ATP synthase F(0) sector subunit b</fullName>
    </alternativeName>
    <alternativeName>
        <fullName evidence="13">ATPase subunit I</fullName>
    </alternativeName>
    <alternativeName>
        <fullName evidence="13">F-type ATPase subunit b</fullName>
        <shortName evidence="13">F-ATPase subunit b</shortName>
    </alternativeName>
</protein>
<gene>
    <name evidence="13 16" type="primary">atpF</name>
    <name evidence="16" type="ORF">NE695_03530</name>
</gene>
<dbReference type="HAMAP" id="MF_01398">
    <property type="entry name" value="ATP_synth_b_bprime"/>
    <property type="match status" value="1"/>
</dbReference>
<keyword evidence="8 13" id="KW-0406">Ion transport</keyword>
<comment type="similarity">
    <text evidence="1 13 14">Belongs to the ATPase B chain family.</text>
</comment>
<evidence type="ECO:0000256" key="1">
    <source>
        <dbReference type="ARBA" id="ARBA00005513"/>
    </source>
</evidence>
<dbReference type="InterPro" id="IPR005864">
    <property type="entry name" value="ATP_synth_F0_bsu_bac"/>
</dbReference>
<keyword evidence="9 13" id="KW-0472">Membrane</keyword>
<comment type="subunit">
    <text evidence="13">F-type ATPases have 2 components, F(1) - the catalytic core - and F(0) - the membrane proton channel. F(1) has five subunits: alpha(3), beta(3), gamma(1), delta(1), epsilon(1). F(0) has three main subunits: a(1), b(2) and c(10-14). The alpha and beta chains form an alternating ring which encloses part of the gamma chain. F(1) is attached to F(0) by a central stalk formed by the gamma and epsilon chains, while a peripheral stalk is formed by the delta and b chains.</text>
</comment>
<reference evidence="16 17" key="1">
    <citation type="submission" date="2022-06" db="EMBL/GenBank/DDBJ databases">
        <title>Isolation of gut microbiota from human fecal samples.</title>
        <authorList>
            <person name="Pamer E.G."/>
            <person name="Barat B."/>
            <person name="Waligurski E."/>
            <person name="Medina S."/>
            <person name="Paddock L."/>
            <person name="Mostad J."/>
        </authorList>
    </citation>
    <scope>NUCLEOTIDE SEQUENCE [LARGE SCALE GENOMIC DNA]</scope>
    <source>
        <strain evidence="16 17">DFI.9.73</strain>
    </source>
</reference>
<evidence type="ECO:0000256" key="2">
    <source>
        <dbReference type="ARBA" id="ARBA00022448"/>
    </source>
</evidence>
<feature type="coiled-coil region" evidence="15">
    <location>
        <begin position="31"/>
        <end position="86"/>
    </location>
</feature>
<dbReference type="InterPro" id="IPR050059">
    <property type="entry name" value="ATP_synthase_B_chain"/>
</dbReference>
<keyword evidence="15" id="KW-0175">Coiled coil</keyword>
<dbReference type="Gene3D" id="1.20.5.620">
    <property type="entry name" value="F1F0 ATP synthase subunit B, membrane domain"/>
    <property type="match status" value="1"/>
</dbReference>
<keyword evidence="3 13" id="KW-1003">Cell membrane</keyword>
<organism evidence="16 17">
    <name type="scientific">Neglectibacter timonensis</name>
    <dbReference type="NCBI Taxonomy" id="1776382"/>
    <lineage>
        <taxon>Bacteria</taxon>
        <taxon>Bacillati</taxon>
        <taxon>Bacillota</taxon>
        <taxon>Clostridia</taxon>
        <taxon>Eubacteriales</taxon>
        <taxon>Oscillospiraceae</taxon>
        <taxon>Neglectibacter</taxon>
    </lineage>
</organism>
<dbReference type="Proteomes" id="UP001524473">
    <property type="component" value="Unassembled WGS sequence"/>
</dbReference>
<evidence type="ECO:0000256" key="8">
    <source>
        <dbReference type="ARBA" id="ARBA00023065"/>
    </source>
</evidence>
<dbReference type="PANTHER" id="PTHR33445:SF1">
    <property type="entry name" value="ATP SYNTHASE SUBUNIT B"/>
    <property type="match status" value="1"/>
</dbReference>
<evidence type="ECO:0000256" key="12">
    <source>
        <dbReference type="ARBA" id="ARBA00037847"/>
    </source>
</evidence>
<keyword evidence="17" id="KW-1185">Reference proteome</keyword>
<dbReference type="Pfam" id="PF00430">
    <property type="entry name" value="ATP-synt_B"/>
    <property type="match status" value="1"/>
</dbReference>
<dbReference type="InterPro" id="IPR002146">
    <property type="entry name" value="ATP_synth_b/b'su_bac/chlpt"/>
</dbReference>
<evidence type="ECO:0000256" key="9">
    <source>
        <dbReference type="ARBA" id="ARBA00023136"/>
    </source>
</evidence>